<dbReference type="GO" id="GO:0008395">
    <property type="term" value="F:steroid hydroxylase activity"/>
    <property type="evidence" value="ECO:0007669"/>
    <property type="project" value="TreeGrafter"/>
</dbReference>
<evidence type="ECO:0000256" key="2">
    <source>
        <dbReference type="ARBA" id="ARBA00022617"/>
    </source>
</evidence>
<accession>A0A132AIP7</accession>
<dbReference type="PANTHER" id="PTHR24302:SF15">
    <property type="entry name" value="FATTY-ACID PEROXYGENASE"/>
    <property type="match status" value="1"/>
</dbReference>
<dbReference type="GO" id="GO:0020037">
    <property type="term" value="F:heme binding"/>
    <property type="evidence" value="ECO:0007669"/>
    <property type="project" value="InterPro"/>
</dbReference>
<sequence>MWTRERIELTQQRILKTLDKTIYGFDMFGTIHIVVAEPDLIQSILSKEFQNFPNRRQINLNDEFFSNALSIVEGDQWKRIRAVVTPTFATGKMRTMKPIIDSVAEKLIQNIQNNLKPHCPLNMKNFVSAKDNPIIKMARKMFNVDLSVKNMLAIGLL</sequence>
<comment type="similarity">
    <text evidence="1">Belongs to the cytochrome P450 family.</text>
</comment>
<evidence type="ECO:0000313" key="7">
    <source>
        <dbReference type="EMBL" id="KPM10854.1"/>
    </source>
</evidence>
<gene>
    <name evidence="7" type="ORF">QR98_0094180</name>
</gene>
<organism evidence="7 8">
    <name type="scientific">Sarcoptes scabiei</name>
    <name type="common">Itch mite</name>
    <name type="synonym">Acarus scabiei</name>
    <dbReference type="NCBI Taxonomy" id="52283"/>
    <lineage>
        <taxon>Eukaryota</taxon>
        <taxon>Metazoa</taxon>
        <taxon>Ecdysozoa</taxon>
        <taxon>Arthropoda</taxon>
        <taxon>Chelicerata</taxon>
        <taxon>Arachnida</taxon>
        <taxon>Acari</taxon>
        <taxon>Acariformes</taxon>
        <taxon>Sarcoptiformes</taxon>
        <taxon>Astigmata</taxon>
        <taxon>Psoroptidia</taxon>
        <taxon>Sarcoptoidea</taxon>
        <taxon>Sarcoptidae</taxon>
        <taxon>Sarcoptinae</taxon>
        <taxon>Sarcoptes</taxon>
    </lineage>
</organism>
<evidence type="ECO:0000256" key="3">
    <source>
        <dbReference type="ARBA" id="ARBA00022723"/>
    </source>
</evidence>
<name>A0A132AIP7_SARSC</name>
<dbReference type="Gene3D" id="1.10.630.10">
    <property type="entry name" value="Cytochrome P450"/>
    <property type="match status" value="1"/>
</dbReference>
<keyword evidence="2" id="KW-0349">Heme</keyword>
<keyword evidence="5" id="KW-0408">Iron</keyword>
<dbReference type="PANTHER" id="PTHR24302">
    <property type="entry name" value="CYTOCHROME P450 FAMILY 3"/>
    <property type="match status" value="1"/>
</dbReference>
<dbReference type="Pfam" id="PF00067">
    <property type="entry name" value="p450"/>
    <property type="match status" value="1"/>
</dbReference>
<dbReference type="GO" id="GO:0016705">
    <property type="term" value="F:oxidoreductase activity, acting on paired donors, with incorporation or reduction of molecular oxygen"/>
    <property type="evidence" value="ECO:0007669"/>
    <property type="project" value="InterPro"/>
</dbReference>
<keyword evidence="6" id="KW-0503">Monooxygenase</keyword>
<dbReference type="EMBL" id="JXLN01015888">
    <property type="protein sequence ID" value="KPM10854.1"/>
    <property type="molecule type" value="Genomic_DNA"/>
</dbReference>
<keyword evidence="3" id="KW-0479">Metal-binding</keyword>
<dbReference type="GO" id="GO:0005506">
    <property type="term" value="F:iron ion binding"/>
    <property type="evidence" value="ECO:0007669"/>
    <property type="project" value="InterPro"/>
</dbReference>
<evidence type="ECO:0000256" key="6">
    <source>
        <dbReference type="ARBA" id="ARBA00023033"/>
    </source>
</evidence>
<dbReference type="OrthoDB" id="6490847at2759"/>
<comment type="caution">
    <text evidence="7">The sequence shown here is derived from an EMBL/GenBank/DDBJ whole genome shotgun (WGS) entry which is preliminary data.</text>
</comment>
<dbReference type="VEuPathDB" id="VectorBase:SSCA006830"/>
<keyword evidence="4" id="KW-0560">Oxidoreductase</keyword>
<dbReference type="SUPFAM" id="SSF48264">
    <property type="entry name" value="Cytochrome P450"/>
    <property type="match status" value="1"/>
</dbReference>
<reference evidence="7 8" key="1">
    <citation type="journal article" date="2015" name="Parasit. Vectors">
        <title>Draft genome of the scabies mite.</title>
        <authorList>
            <person name="Rider S.D.Jr."/>
            <person name="Morgan M.S."/>
            <person name="Arlian L.G."/>
        </authorList>
    </citation>
    <scope>NUCLEOTIDE SEQUENCE [LARGE SCALE GENOMIC DNA]</scope>
    <source>
        <strain evidence="7">Arlian Lab</strain>
    </source>
</reference>
<dbReference type="InterPro" id="IPR050705">
    <property type="entry name" value="Cytochrome_P450_3A"/>
</dbReference>
<evidence type="ECO:0000256" key="5">
    <source>
        <dbReference type="ARBA" id="ARBA00023004"/>
    </source>
</evidence>
<protein>
    <submittedName>
        <fullName evidence="7">Cytochrome P450-like protein 22</fullName>
    </submittedName>
</protein>
<dbReference type="AlphaFoldDB" id="A0A132AIP7"/>
<evidence type="ECO:0000256" key="1">
    <source>
        <dbReference type="ARBA" id="ARBA00010617"/>
    </source>
</evidence>
<dbReference type="InterPro" id="IPR001128">
    <property type="entry name" value="Cyt_P450"/>
</dbReference>
<evidence type="ECO:0000313" key="8">
    <source>
        <dbReference type="Proteomes" id="UP000616769"/>
    </source>
</evidence>
<dbReference type="InterPro" id="IPR036396">
    <property type="entry name" value="Cyt_P450_sf"/>
</dbReference>
<proteinExistence type="inferred from homology"/>
<dbReference type="Proteomes" id="UP000616769">
    <property type="component" value="Unassembled WGS sequence"/>
</dbReference>
<evidence type="ECO:0000256" key="4">
    <source>
        <dbReference type="ARBA" id="ARBA00023002"/>
    </source>
</evidence>